<evidence type="ECO:0000256" key="2">
    <source>
        <dbReference type="ARBA" id="ARBA00023163"/>
    </source>
</evidence>
<evidence type="ECO:0000256" key="1">
    <source>
        <dbReference type="ARBA" id="ARBA00023015"/>
    </source>
</evidence>
<evidence type="ECO:0000256" key="3">
    <source>
        <dbReference type="ARBA" id="ARBA00023242"/>
    </source>
</evidence>
<name>A0A0J7KTY5_LASNI</name>
<dbReference type="EMBL" id="LBMM01003137">
    <property type="protein sequence ID" value="KMQ93912.1"/>
    <property type="molecule type" value="Genomic_DNA"/>
</dbReference>
<evidence type="ECO:0000313" key="6">
    <source>
        <dbReference type="Proteomes" id="UP000036403"/>
    </source>
</evidence>
<dbReference type="AlphaFoldDB" id="A0A0J7KTY5"/>
<proteinExistence type="predicted"/>
<keyword evidence="6" id="KW-1185">Reference proteome</keyword>
<evidence type="ECO:0000256" key="4">
    <source>
        <dbReference type="SAM" id="MobiDB-lite"/>
    </source>
</evidence>
<sequence length="339" mass="38332">MLKCVLPLLSESLRDYNGLSADLYKPSNYDKLALSLLSPLPNEQDFAINVCTLLSNEGKHTLRLDKYPRLVNILLAHAGVFDSPGTRQLFIEVYSRVRNYSINSFWSDVLDSQDVIDLTNEKTFMKKPPTSLPTFSRRKTLEKEKQSKQQDAAASTTENEEPTALIDIDGILPDCRLDSLASDESLRDQNQNSIKFEEEDKDLFCVGRTLGTQDPYGQRVLQIASILRNLSFTPENTVILGRNRCFLRFVLLCVRARWSNLHQLGFDILGNIANEIILKEAGERITDVVLSCVAMGIESQDRFIVISCLEVLNKISQQDSNEEIVTFGLADNVYELICR</sequence>
<reference evidence="5 6" key="1">
    <citation type="submission" date="2015-04" db="EMBL/GenBank/DDBJ databases">
        <title>Lasius niger genome sequencing.</title>
        <authorList>
            <person name="Konorov E.A."/>
            <person name="Nikitin M.A."/>
            <person name="Kirill M.V."/>
            <person name="Chang P."/>
        </authorList>
    </citation>
    <scope>NUCLEOTIDE SEQUENCE [LARGE SCALE GENOMIC DNA]</scope>
    <source>
        <tissue evidence="5">Whole</tissue>
    </source>
</reference>
<dbReference type="OrthoDB" id="338531at2759"/>
<dbReference type="PANTHER" id="PTHR22970">
    <property type="entry name" value="AT-RICH INTERACTIVE DOMAIN-CONTAINING PROTEIN 2"/>
    <property type="match status" value="1"/>
</dbReference>
<evidence type="ECO:0000313" key="5">
    <source>
        <dbReference type="EMBL" id="KMQ93912.1"/>
    </source>
</evidence>
<dbReference type="STRING" id="67767.A0A0J7KTY5"/>
<protein>
    <submittedName>
        <fullName evidence="5">At-rich interactive domain-containing protein 2</fullName>
    </submittedName>
</protein>
<dbReference type="PANTHER" id="PTHR22970:SF14">
    <property type="entry name" value="AT-RICH INTERACTIVE DOMAIN-CONTAINING PROTEIN 2"/>
    <property type="match status" value="1"/>
</dbReference>
<feature type="compositionally biased region" description="Basic and acidic residues" evidence="4">
    <location>
        <begin position="139"/>
        <end position="148"/>
    </location>
</feature>
<gene>
    <name evidence="5" type="ORF">RF55_5957</name>
</gene>
<comment type="caution">
    <text evidence="5">The sequence shown here is derived from an EMBL/GenBank/DDBJ whole genome shotgun (WGS) entry which is preliminary data.</text>
</comment>
<keyword evidence="1" id="KW-0805">Transcription regulation</keyword>
<dbReference type="PaxDb" id="67767-A0A0J7KTY5"/>
<organism evidence="5 6">
    <name type="scientific">Lasius niger</name>
    <name type="common">Black garden ant</name>
    <dbReference type="NCBI Taxonomy" id="67767"/>
    <lineage>
        <taxon>Eukaryota</taxon>
        <taxon>Metazoa</taxon>
        <taxon>Ecdysozoa</taxon>
        <taxon>Arthropoda</taxon>
        <taxon>Hexapoda</taxon>
        <taxon>Insecta</taxon>
        <taxon>Pterygota</taxon>
        <taxon>Neoptera</taxon>
        <taxon>Endopterygota</taxon>
        <taxon>Hymenoptera</taxon>
        <taxon>Apocrita</taxon>
        <taxon>Aculeata</taxon>
        <taxon>Formicoidea</taxon>
        <taxon>Formicidae</taxon>
        <taxon>Formicinae</taxon>
        <taxon>Lasius</taxon>
        <taxon>Lasius</taxon>
    </lineage>
</organism>
<dbReference type="InterPro" id="IPR052406">
    <property type="entry name" value="Chromatin_Remodeling_Comp"/>
</dbReference>
<keyword evidence="3" id="KW-0539">Nucleus</keyword>
<keyword evidence="2" id="KW-0804">Transcription</keyword>
<dbReference type="Proteomes" id="UP000036403">
    <property type="component" value="Unassembled WGS sequence"/>
</dbReference>
<accession>A0A0J7KTY5</accession>
<feature type="region of interest" description="Disordered" evidence="4">
    <location>
        <begin position="127"/>
        <end position="160"/>
    </location>
</feature>